<accession>A0ABY0H8E0</accession>
<proteinExistence type="predicted"/>
<evidence type="ECO:0000313" key="1">
    <source>
        <dbReference type="EMBL" id="RYO87557.1"/>
    </source>
</evidence>
<reference evidence="1 2" key="1">
    <citation type="submission" date="2018-06" db="EMBL/GenBank/DDBJ databases">
        <title>Complete Genomes of Monosporascus.</title>
        <authorList>
            <person name="Robinson A.J."/>
            <person name="Natvig D.O."/>
        </authorList>
    </citation>
    <scope>NUCLEOTIDE SEQUENCE [LARGE SCALE GENOMIC DNA]</scope>
    <source>
        <strain evidence="1 2">CBS 609.92</strain>
    </source>
</reference>
<evidence type="ECO:0000313" key="2">
    <source>
        <dbReference type="Proteomes" id="UP000294003"/>
    </source>
</evidence>
<dbReference type="Gene3D" id="3.40.50.720">
    <property type="entry name" value="NAD(P)-binding Rossmann-like Domain"/>
    <property type="match status" value="1"/>
</dbReference>
<dbReference type="EMBL" id="QJNS01000099">
    <property type="protein sequence ID" value="RYO87557.1"/>
    <property type="molecule type" value="Genomic_DNA"/>
</dbReference>
<name>A0ABY0H8E0_9PEZI</name>
<protein>
    <submittedName>
        <fullName evidence="1">Uncharacterized protein</fullName>
    </submittedName>
</protein>
<dbReference type="Proteomes" id="UP000294003">
    <property type="component" value="Unassembled WGS sequence"/>
</dbReference>
<comment type="caution">
    <text evidence="1">The sequence shown here is derived from an EMBL/GenBank/DDBJ whole genome shotgun (WGS) entry which is preliminary data.</text>
</comment>
<sequence length="153" mass="16423">MASRELAKADPPEVPDVAEVYLAVSVPPGVHLLCSQLVLDNFARNLRSQGVPAVSVGLGMISEVVYLHEKPELEALLLRKGIQAIDSDELLQIVALTRSSSSSMGTHHAHDTLAAAHLLTDLEASGLKELRKKGFDGTNPTWDDPRATSLLIP</sequence>
<keyword evidence="2" id="KW-1185">Reference proteome</keyword>
<organism evidence="1 2">
    <name type="scientific">Monosporascus cannonballus</name>
    <dbReference type="NCBI Taxonomy" id="155416"/>
    <lineage>
        <taxon>Eukaryota</taxon>
        <taxon>Fungi</taxon>
        <taxon>Dikarya</taxon>
        <taxon>Ascomycota</taxon>
        <taxon>Pezizomycotina</taxon>
        <taxon>Sordariomycetes</taxon>
        <taxon>Xylariomycetidae</taxon>
        <taxon>Xylariales</taxon>
        <taxon>Xylariales incertae sedis</taxon>
        <taxon>Monosporascus</taxon>
    </lineage>
</organism>
<gene>
    <name evidence="1" type="ORF">DL762_004203</name>
</gene>